<protein>
    <recommendedName>
        <fullName evidence="8">Paraoxonase</fullName>
        <ecNumber evidence="8">3.1.1.2</ecNumber>
    </recommendedName>
</protein>
<dbReference type="EMBL" id="BDGG01000002">
    <property type="protein sequence ID" value="GAU93820.1"/>
    <property type="molecule type" value="Genomic_DNA"/>
</dbReference>
<feature type="binding site" evidence="6">
    <location>
        <position position="166"/>
    </location>
    <ligand>
        <name>Ca(2+)</name>
        <dbReference type="ChEBI" id="CHEBI:29108"/>
        <label>1</label>
        <note>catalytic</note>
    </ligand>
</feature>
<keyword evidence="4 8" id="KW-0325">Glycoprotein</keyword>
<evidence type="ECO:0000313" key="10">
    <source>
        <dbReference type="Proteomes" id="UP000186922"/>
    </source>
</evidence>
<evidence type="ECO:0000256" key="2">
    <source>
        <dbReference type="ARBA" id="ARBA00022801"/>
    </source>
</evidence>
<dbReference type="InterPro" id="IPR002640">
    <property type="entry name" value="Arylesterase"/>
</dbReference>
<gene>
    <name evidence="9" type="primary">RvY_05702</name>
    <name evidence="9" type="synonym">RvY_05702.1</name>
    <name evidence="9" type="ORF">RvY_05702-1</name>
</gene>
<dbReference type="Gene3D" id="2.120.10.30">
    <property type="entry name" value="TolB, C-terminal domain"/>
    <property type="match status" value="1"/>
</dbReference>
<comment type="similarity">
    <text evidence="1 8">Belongs to the paraoxonase family.</text>
</comment>
<dbReference type="GO" id="GO:0004064">
    <property type="term" value="F:arylesterase activity"/>
    <property type="evidence" value="ECO:0007669"/>
    <property type="project" value="UniProtKB-UniRule"/>
</dbReference>
<proteinExistence type="inferred from homology"/>
<dbReference type="Proteomes" id="UP000186922">
    <property type="component" value="Unassembled WGS sequence"/>
</dbReference>
<keyword evidence="10" id="KW-1185">Reference proteome</keyword>
<keyword evidence="2 8" id="KW-0378">Hydrolase</keyword>
<comment type="caution">
    <text evidence="9">The sequence shown here is derived from an EMBL/GenBank/DDBJ whole genome shotgun (WGS) entry which is preliminary data.</text>
</comment>
<evidence type="ECO:0000256" key="3">
    <source>
        <dbReference type="ARBA" id="ARBA00023157"/>
    </source>
</evidence>
<keyword evidence="6 8" id="KW-0106">Calcium</keyword>
<feature type="binding site" evidence="6">
    <location>
        <position position="53"/>
    </location>
    <ligand>
        <name>Ca(2+)</name>
        <dbReference type="ChEBI" id="CHEBI:29108"/>
        <label>1</label>
        <note>catalytic</note>
    </ligand>
</feature>
<evidence type="ECO:0000256" key="8">
    <source>
        <dbReference type="RuleBase" id="RU368025"/>
    </source>
</evidence>
<dbReference type="PRINTS" id="PR01785">
    <property type="entry name" value="PARAOXONASE"/>
</dbReference>
<dbReference type="OrthoDB" id="423498at2759"/>
<dbReference type="GO" id="GO:0046872">
    <property type="term" value="F:metal ion binding"/>
    <property type="evidence" value="ECO:0007669"/>
    <property type="project" value="UniProtKB-KW"/>
</dbReference>
<evidence type="ECO:0000256" key="4">
    <source>
        <dbReference type="ARBA" id="ARBA00023180"/>
    </source>
</evidence>
<accession>A0A1D1UYY3</accession>
<keyword evidence="6 8" id="KW-0479">Metal-binding</keyword>
<dbReference type="Pfam" id="PF01731">
    <property type="entry name" value="Arylesterase"/>
    <property type="match status" value="1"/>
</dbReference>
<reference evidence="9 10" key="1">
    <citation type="journal article" date="2016" name="Nat. Commun.">
        <title>Extremotolerant tardigrade genome and improved radiotolerance of human cultured cells by tardigrade-unique protein.</title>
        <authorList>
            <person name="Hashimoto T."/>
            <person name="Horikawa D.D."/>
            <person name="Saito Y."/>
            <person name="Kuwahara H."/>
            <person name="Kozuka-Hata H."/>
            <person name="Shin-I T."/>
            <person name="Minakuchi Y."/>
            <person name="Ohishi K."/>
            <person name="Motoyama A."/>
            <person name="Aizu T."/>
            <person name="Enomoto A."/>
            <person name="Kondo K."/>
            <person name="Tanaka S."/>
            <person name="Hara Y."/>
            <person name="Koshikawa S."/>
            <person name="Sagara H."/>
            <person name="Miura T."/>
            <person name="Yokobori S."/>
            <person name="Miyagawa K."/>
            <person name="Suzuki Y."/>
            <person name="Kubo T."/>
            <person name="Oyama M."/>
            <person name="Kohara Y."/>
            <person name="Fujiyama A."/>
            <person name="Arakawa K."/>
            <person name="Katayama T."/>
            <person name="Toyoda A."/>
            <person name="Kunieda T."/>
        </authorList>
    </citation>
    <scope>NUCLEOTIDE SEQUENCE [LARGE SCALE GENOMIC DNA]</scope>
    <source>
        <strain evidence="9 10">YOKOZUNA-1</strain>
    </source>
</reference>
<dbReference type="AlphaFoldDB" id="A0A1D1UYY3"/>
<feature type="disulfide bond" description="In form B" evidence="7">
    <location>
        <begin position="42"/>
        <end position="355"/>
    </location>
</feature>
<name>A0A1D1UYY3_RAMVA</name>
<evidence type="ECO:0000256" key="7">
    <source>
        <dbReference type="PIRSR" id="PIRSR602640-3"/>
    </source>
</evidence>
<evidence type="ECO:0000256" key="6">
    <source>
        <dbReference type="PIRSR" id="PIRSR602640-2"/>
    </source>
</evidence>
<dbReference type="SUPFAM" id="SSF63829">
    <property type="entry name" value="Calcium-dependent phosphotriesterase"/>
    <property type="match status" value="1"/>
</dbReference>
<feature type="active site" description="Proton acceptor" evidence="5">
    <location>
        <position position="108"/>
    </location>
</feature>
<evidence type="ECO:0000256" key="1">
    <source>
        <dbReference type="ARBA" id="ARBA00008595"/>
    </source>
</evidence>
<feature type="binding site" evidence="6">
    <location>
        <position position="269"/>
    </location>
    <ligand>
        <name>Ca(2+)</name>
        <dbReference type="ChEBI" id="CHEBI:29108"/>
        <label>1</label>
        <note>catalytic</note>
    </ligand>
</feature>
<dbReference type="EC" id="3.1.1.2" evidence="8"/>
<dbReference type="PANTHER" id="PTHR11799">
    <property type="entry name" value="PARAOXONASE"/>
    <property type="match status" value="1"/>
</dbReference>
<dbReference type="InterPro" id="IPR011042">
    <property type="entry name" value="6-blade_b-propeller_TolB-like"/>
</dbReference>
<dbReference type="InterPro" id="IPR051288">
    <property type="entry name" value="Serum_paraoxonase/arylesterase"/>
</dbReference>
<feature type="binding site" evidence="6">
    <location>
        <position position="268"/>
    </location>
    <ligand>
        <name>Ca(2+)</name>
        <dbReference type="ChEBI" id="CHEBI:29108"/>
        <label>1</label>
        <note>catalytic</note>
    </ligand>
</feature>
<feature type="binding site" evidence="6">
    <location>
        <position position="54"/>
    </location>
    <ligand>
        <name>Ca(2+)</name>
        <dbReference type="ChEBI" id="CHEBI:29108"/>
        <label>2</label>
    </ligand>
</feature>
<comment type="catalytic activity">
    <reaction evidence="8">
        <text>a phenyl acetate + H2O = a phenol + acetate + H(+)</text>
        <dbReference type="Rhea" id="RHEA:17309"/>
        <dbReference type="ChEBI" id="CHEBI:15377"/>
        <dbReference type="ChEBI" id="CHEBI:15378"/>
        <dbReference type="ChEBI" id="CHEBI:30089"/>
        <dbReference type="ChEBI" id="CHEBI:33853"/>
        <dbReference type="ChEBI" id="CHEBI:140310"/>
        <dbReference type="EC" id="3.1.1.2"/>
    </reaction>
</comment>
<organism evidence="9 10">
    <name type="scientific">Ramazzottius varieornatus</name>
    <name type="common">Water bear</name>
    <name type="synonym">Tardigrade</name>
    <dbReference type="NCBI Taxonomy" id="947166"/>
    <lineage>
        <taxon>Eukaryota</taxon>
        <taxon>Metazoa</taxon>
        <taxon>Ecdysozoa</taxon>
        <taxon>Tardigrada</taxon>
        <taxon>Eutardigrada</taxon>
        <taxon>Parachela</taxon>
        <taxon>Hypsibioidea</taxon>
        <taxon>Ramazzottiidae</taxon>
        <taxon>Ramazzottius</taxon>
    </lineage>
</organism>
<evidence type="ECO:0000313" key="9">
    <source>
        <dbReference type="EMBL" id="GAU93820.1"/>
    </source>
</evidence>
<dbReference type="STRING" id="947166.A0A1D1UYY3"/>
<evidence type="ECO:0000256" key="5">
    <source>
        <dbReference type="PIRSR" id="PIRSR602640-1"/>
    </source>
</evidence>
<comment type="cofactor">
    <cofactor evidence="6 8">
        <name>Ca(2+)</name>
        <dbReference type="ChEBI" id="CHEBI:29108"/>
    </cofactor>
    <text evidence="6 8">Binds 2 calcium ions per subunit.</text>
</comment>
<sequence length="366" mass="40158">MGFFIRLFFCGIIVSGLGLWFMRALEFSDLYNVVHKNVPGPCKFVQGIDLGAEDISVLPNGLAIMSTGLMVPTESGGKPALKSFDFSKPEQPARDLTLSGFKGDLMPHGLSLYSTNGKTFVYVVNHPAGLLNGTGEDEVLKFLWQTDKQTLMFQKSFKDPEFRSLNDLVVVGDDKFYVTNWFTMKSPIMRQLEAILFVLPLQNVVYFDGKAGTVVLSGKYGANGINASPDKKYLYLMEVNKKRLTSYRIESPLNLVPVDEKNLGSLCDNLDVDPESGDIWTGCHPVGFRIMGKMMFNPKASAPSQVIRVGVKNGKFGGSTEVFADDGSVLSASTVAVPYKDALFIGTLDHKALHCKLTGLNPVLKL</sequence>
<feature type="binding site" evidence="6">
    <location>
        <position position="110"/>
    </location>
    <ligand>
        <name>Ca(2+)</name>
        <dbReference type="ChEBI" id="CHEBI:29108"/>
        <label>1</label>
        <note>catalytic</note>
    </ligand>
</feature>
<dbReference type="PANTHER" id="PTHR11799:SF12">
    <property type="entry name" value="PARAOXONASE-RELATED"/>
    <property type="match status" value="1"/>
</dbReference>
<feature type="binding site" evidence="6">
    <location>
        <position position="223"/>
    </location>
    <ligand>
        <name>Ca(2+)</name>
        <dbReference type="ChEBI" id="CHEBI:29108"/>
        <label>1</label>
        <note>catalytic</note>
    </ligand>
</feature>
<keyword evidence="3 7" id="KW-1015">Disulfide bond</keyword>
<feature type="binding site" evidence="6">
    <location>
        <position position="167"/>
    </location>
    <ligand>
        <name>Ca(2+)</name>
        <dbReference type="ChEBI" id="CHEBI:29108"/>
        <label>1</label>
        <note>catalytic</note>
    </ligand>
</feature>